<keyword evidence="1" id="KW-0732">Signal</keyword>
<evidence type="ECO:0000259" key="2">
    <source>
        <dbReference type="Pfam" id="PF26578"/>
    </source>
</evidence>
<evidence type="ECO:0000313" key="4">
    <source>
        <dbReference type="Proteomes" id="UP001141552"/>
    </source>
</evidence>
<dbReference type="AlphaFoldDB" id="A0A9Q0J207"/>
<accession>A0A9Q0J207</accession>
<dbReference type="InterPro" id="IPR039307">
    <property type="entry name" value="LORELEI-like"/>
</dbReference>
<dbReference type="Proteomes" id="UP001141552">
    <property type="component" value="Unassembled WGS sequence"/>
</dbReference>
<dbReference type="InterPro" id="IPR058888">
    <property type="entry name" value="LLG1-like"/>
</dbReference>
<sequence>MAASGGNAYWCYFTCFFLLAGLATPSSFISSDVFNVHAQHSPGRNLAGEPNMCKINFASLDYSEFKGNCKPPLYPTKPCCDALRNFACPHVDDINYIENGCANAMFYNINTHCNYPDGVFFKRCVEEKKGLPCNQVEGIKIMSKTTYRRPRWGRLGRLGRRNFRKRPRTGTPNQH</sequence>
<keyword evidence="4" id="KW-1185">Reference proteome</keyword>
<feature type="domain" description="GPI-anchored protein LLG1-like" evidence="2">
    <location>
        <begin position="55"/>
        <end position="131"/>
    </location>
</feature>
<gene>
    <name evidence="3" type="ORF">Tsubulata_047064</name>
</gene>
<protein>
    <recommendedName>
        <fullName evidence="2">GPI-anchored protein LLG1-like domain-containing protein</fullName>
    </recommendedName>
</protein>
<feature type="chain" id="PRO_5040194765" description="GPI-anchored protein LLG1-like domain-containing protein" evidence="1">
    <location>
        <begin position="26"/>
        <end position="175"/>
    </location>
</feature>
<feature type="signal peptide" evidence="1">
    <location>
        <begin position="1"/>
        <end position="25"/>
    </location>
</feature>
<dbReference type="PANTHER" id="PTHR31533:SF35">
    <property type="entry name" value="GPI-ANCHORED PROTEIN LLG2-RELATED"/>
    <property type="match status" value="1"/>
</dbReference>
<dbReference type="Pfam" id="PF26578">
    <property type="entry name" value="LLG1"/>
    <property type="match status" value="1"/>
</dbReference>
<name>A0A9Q0J207_9ROSI</name>
<reference evidence="3" key="1">
    <citation type="submission" date="2022-02" db="EMBL/GenBank/DDBJ databases">
        <authorList>
            <person name="Henning P.M."/>
            <person name="McCubbin A.G."/>
            <person name="Shore J.S."/>
        </authorList>
    </citation>
    <scope>NUCLEOTIDE SEQUENCE</scope>
    <source>
        <strain evidence="3">F60SS</strain>
        <tissue evidence="3">Leaves</tissue>
    </source>
</reference>
<organism evidence="3 4">
    <name type="scientific">Turnera subulata</name>
    <dbReference type="NCBI Taxonomy" id="218843"/>
    <lineage>
        <taxon>Eukaryota</taxon>
        <taxon>Viridiplantae</taxon>
        <taxon>Streptophyta</taxon>
        <taxon>Embryophyta</taxon>
        <taxon>Tracheophyta</taxon>
        <taxon>Spermatophyta</taxon>
        <taxon>Magnoliopsida</taxon>
        <taxon>eudicotyledons</taxon>
        <taxon>Gunneridae</taxon>
        <taxon>Pentapetalae</taxon>
        <taxon>rosids</taxon>
        <taxon>fabids</taxon>
        <taxon>Malpighiales</taxon>
        <taxon>Passifloraceae</taxon>
        <taxon>Turnera</taxon>
    </lineage>
</organism>
<proteinExistence type="predicted"/>
<dbReference type="EMBL" id="JAKUCV010006900">
    <property type="protein sequence ID" value="KAJ4825463.1"/>
    <property type="molecule type" value="Genomic_DNA"/>
</dbReference>
<comment type="caution">
    <text evidence="3">The sequence shown here is derived from an EMBL/GenBank/DDBJ whole genome shotgun (WGS) entry which is preliminary data.</text>
</comment>
<evidence type="ECO:0000313" key="3">
    <source>
        <dbReference type="EMBL" id="KAJ4825463.1"/>
    </source>
</evidence>
<evidence type="ECO:0000256" key="1">
    <source>
        <dbReference type="SAM" id="SignalP"/>
    </source>
</evidence>
<dbReference type="OrthoDB" id="585255at2759"/>
<dbReference type="PANTHER" id="PTHR31533">
    <property type="entry name" value="GPI-ANCHORED PROTEIN LLG1-RELATED-RELATED"/>
    <property type="match status" value="1"/>
</dbReference>
<reference evidence="3" key="2">
    <citation type="journal article" date="2023" name="Plants (Basel)">
        <title>Annotation of the Turnera subulata (Passifloraceae) Draft Genome Reveals the S-Locus Evolved after the Divergence of Turneroideae from Passifloroideae in a Stepwise Manner.</title>
        <authorList>
            <person name="Henning P.M."/>
            <person name="Roalson E.H."/>
            <person name="Mir W."/>
            <person name="McCubbin A.G."/>
            <person name="Shore J.S."/>
        </authorList>
    </citation>
    <scope>NUCLEOTIDE SEQUENCE</scope>
    <source>
        <strain evidence="3">F60SS</strain>
    </source>
</reference>